<accession>A0AAW2ABV7</accession>
<dbReference type="Proteomes" id="UP001479290">
    <property type="component" value="Unassembled WGS sequence"/>
</dbReference>
<feature type="compositionally biased region" description="Low complexity" evidence="1">
    <location>
        <begin position="14"/>
        <end position="25"/>
    </location>
</feature>
<evidence type="ECO:0000313" key="3">
    <source>
        <dbReference type="Proteomes" id="UP001479290"/>
    </source>
</evidence>
<organism evidence="2 3">
    <name type="scientific">Culter alburnus</name>
    <name type="common">Topmouth culter</name>
    <dbReference type="NCBI Taxonomy" id="194366"/>
    <lineage>
        <taxon>Eukaryota</taxon>
        <taxon>Metazoa</taxon>
        <taxon>Chordata</taxon>
        <taxon>Craniata</taxon>
        <taxon>Vertebrata</taxon>
        <taxon>Euteleostomi</taxon>
        <taxon>Actinopterygii</taxon>
        <taxon>Neopterygii</taxon>
        <taxon>Teleostei</taxon>
        <taxon>Ostariophysi</taxon>
        <taxon>Cypriniformes</taxon>
        <taxon>Xenocyprididae</taxon>
        <taxon>Xenocypridinae</taxon>
        <taxon>Culter</taxon>
    </lineage>
</organism>
<reference evidence="2 3" key="1">
    <citation type="submission" date="2024-05" db="EMBL/GenBank/DDBJ databases">
        <title>A high-quality chromosomal-level genome assembly of Topmouth culter (Culter alburnus).</title>
        <authorList>
            <person name="Zhao H."/>
        </authorList>
    </citation>
    <scope>NUCLEOTIDE SEQUENCE [LARGE SCALE GENOMIC DNA]</scope>
    <source>
        <strain evidence="2">CATC2023</strain>
        <tissue evidence="2">Muscle</tissue>
    </source>
</reference>
<dbReference type="EMBL" id="JAWDJR010000008">
    <property type="protein sequence ID" value="KAK9971101.1"/>
    <property type="molecule type" value="Genomic_DNA"/>
</dbReference>
<keyword evidence="3" id="KW-1185">Reference proteome</keyword>
<sequence>MYSPADTRAAITPAASHAAGRAHIAPDTPHTSAVADGDQERRGNTAAKHNQPRAGRARPPPPCPFSLGWGSEKTLHHPLIQDSGHYRWAYGLQYSVEPGGNAMPKSMLIVFTDNC</sequence>
<feature type="region of interest" description="Disordered" evidence="1">
    <location>
        <begin position="1"/>
        <end position="69"/>
    </location>
</feature>
<evidence type="ECO:0000256" key="1">
    <source>
        <dbReference type="SAM" id="MobiDB-lite"/>
    </source>
</evidence>
<gene>
    <name evidence="2" type="ORF">ABG768_026996</name>
</gene>
<proteinExistence type="predicted"/>
<protein>
    <submittedName>
        <fullName evidence="2">Uncharacterized protein</fullName>
    </submittedName>
</protein>
<comment type="caution">
    <text evidence="2">The sequence shown here is derived from an EMBL/GenBank/DDBJ whole genome shotgun (WGS) entry which is preliminary data.</text>
</comment>
<name>A0AAW2ABV7_CULAL</name>
<evidence type="ECO:0000313" key="2">
    <source>
        <dbReference type="EMBL" id="KAK9971101.1"/>
    </source>
</evidence>
<dbReference type="AlphaFoldDB" id="A0AAW2ABV7"/>